<gene>
    <name evidence="3" type="ORF">BN1012_Phect1696</name>
</gene>
<dbReference type="PANTHER" id="PTHR30332:SF17">
    <property type="entry name" value="TYPE IV PILIATION SYSTEM PROTEIN DR_0774-RELATED"/>
    <property type="match status" value="1"/>
</dbReference>
<dbReference type="PATRIC" id="fig|1458461.3.peg.1698"/>
<dbReference type="InterPro" id="IPR050810">
    <property type="entry name" value="Bact_Secretion_Sys_Channel"/>
</dbReference>
<dbReference type="InterPro" id="IPR001775">
    <property type="entry name" value="GspD/PilQ"/>
</dbReference>
<name>X5MLY6_9HYPH</name>
<dbReference type="InterPro" id="IPR007055">
    <property type="entry name" value="BON_dom"/>
</dbReference>
<dbReference type="Proteomes" id="UP000032160">
    <property type="component" value="Chromosome I"/>
</dbReference>
<dbReference type="EMBL" id="HG966617">
    <property type="protein sequence ID" value="CDO59910.1"/>
    <property type="molecule type" value="Genomic_DNA"/>
</dbReference>
<accession>X5MLY6</accession>
<dbReference type="PROSITE" id="PS50914">
    <property type="entry name" value="BON"/>
    <property type="match status" value="1"/>
</dbReference>
<dbReference type="InterPro" id="IPR032789">
    <property type="entry name" value="T2SS-T3SS_pil_N"/>
</dbReference>
<dbReference type="PANTHER" id="PTHR30332">
    <property type="entry name" value="PROBABLE GENERAL SECRETION PATHWAY PROTEIN D"/>
    <property type="match status" value="1"/>
</dbReference>
<dbReference type="PRINTS" id="PR00811">
    <property type="entry name" value="BCTERIALGSPD"/>
</dbReference>
<reference evidence="3 4" key="1">
    <citation type="journal article" date="2014" name="Front. Genet.">
        <title>Genome and metabolic network of "Candidatus Phaeomarinobacter ectocarpi" Ec32, a new candidate genus of Alphaproteobacteria frequently associated with brown algae.</title>
        <authorList>
            <person name="Dittami S.M."/>
            <person name="Barbeyron T."/>
            <person name="Boyen C."/>
            <person name="Cambefort J."/>
            <person name="Collet G."/>
            <person name="Delage L."/>
            <person name="Gobet A."/>
            <person name="Groisillier A."/>
            <person name="Leblanc C."/>
            <person name="Michel G."/>
            <person name="Scornet D."/>
            <person name="Siegel A."/>
            <person name="Tapia J.E."/>
            <person name="Tonon T."/>
        </authorList>
    </citation>
    <scope>NUCLEOTIDE SEQUENCE [LARGE SCALE GENOMIC DNA]</scope>
    <source>
        <strain evidence="3 4">Ec32</strain>
    </source>
</reference>
<evidence type="ECO:0000313" key="3">
    <source>
        <dbReference type="EMBL" id="CDO59910.1"/>
    </source>
</evidence>
<comment type="similarity">
    <text evidence="1">Belongs to the bacterial secretin family.</text>
</comment>
<dbReference type="Pfam" id="PF04972">
    <property type="entry name" value="BON"/>
    <property type="match status" value="1"/>
</dbReference>
<dbReference type="Pfam" id="PF13629">
    <property type="entry name" value="T2SS-T3SS_pil_N"/>
    <property type="match status" value="1"/>
</dbReference>
<dbReference type="InterPro" id="IPR004846">
    <property type="entry name" value="T2SS/T3SS_dom"/>
</dbReference>
<dbReference type="STRING" id="1458461.BN1012_Phect1696"/>
<evidence type="ECO:0000313" key="4">
    <source>
        <dbReference type="Proteomes" id="UP000032160"/>
    </source>
</evidence>
<evidence type="ECO:0000259" key="2">
    <source>
        <dbReference type="PROSITE" id="PS50914"/>
    </source>
</evidence>
<protein>
    <submittedName>
        <fullName evidence="3">Type II/IV secretion system secretin RcpA/CpaC,associated with Flp pilus assembly</fullName>
    </submittedName>
</protein>
<dbReference type="AlphaFoldDB" id="X5MLY6"/>
<feature type="domain" description="BON" evidence="2">
    <location>
        <begin position="133"/>
        <end position="203"/>
    </location>
</feature>
<evidence type="ECO:0000256" key="1">
    <source>
        <dbReference type="RuleBase" id="RU004003"/>
    </source>
</evidence>
<keyword evidence="4" id="KW-1185">Reference proteome</keyword>
<dbReference type="Pfam" id="PF00263">
    <property type="entry name" value="Secretin"/>
    <property type="match status" value="1"/>
</dbReference>
<dbReference type="KEGG" id="pect:BN1012_Phect1696"/>
<sequence length="525" mass="55479">MNELMRLSPSSNRMDRFELMRNAIVAAFIAFMLTAGPAAAPTRAAQLLGGEEGSPVVKVDPGGASANSQVLSLGLNKSAVVELPVDASDVLIANPEIADAIVRSARRTYLLGMEVGETNAFFFDAAGRQVLNLEIRVERDIDSLLGMLGRHLPDARISVEPINDNLMLTGVVPNAAASSKAREIAARFVGDDEKVLNMLSIDGKEQVMLKVTIAEMQRTLIKQLGIDLSSISSIGDLALRLQTNNAFSVQGRALGGLTSAPTSVRPSTAGGTVFPQSSGISFNDSAGSYVDGALRALERNGLLRTLAEPTLTAITGESANFLVGGEFPVPSDRDNSGNVRIEFKPFGVGLSFTPVVLSEGRISLKISTEVSELSSEGSFVVQGGTVTNSDGTTSQLSGITIPALRVRRAETAVELPSGGSLALAGLLQESTRQNIDGVPGAKDIPILGSLFRSRDYLNAETELVVIVTPYLVDPKHESDFVLPTDEHVPASDLETILLGRLNGTKSAGKKDLKEQLQGPVGFIME</sequence>
<dbReference type="GO" id="GO:0015627">
    <property type="term" value="C:type II protein secretion system complex"/>
    <property type="evidence" value="ECO:0007669"/>
    <property type="project" value="TreeGrafter"/>
</dbReference>
<dbReference type="HOGENOM" id="CLU_017952_2_0_5"/>
<dbReference type="GO" id="GO:0009306">
    <property type="term" value="P:protein secretion"/>
    <property type="evidence" value="ECO:0007669"/>
    <property type="project" value="InterPro"/>
</dbReference>
<organism evidence="3 4">
    <name type="scientific">Candidatus Phaeomarinibacter ectocarpi</name>
    <dbReference type="NCBI Taxonomy" id="1458461"/>
    <lineage>
        <taxon>Bacteria</taxon>
        <taxon>Pseudomonadati</taxon>
        <taxon>Pseudomonadota</taxon>
        <taxon>Alphaproteobacteria</taxon>
        <taxon>Hyphomicrobiales</taxon>
        <taxon>Parvibaculaceae</taxon>
        <taxon>Candidatus Phaeomarinibacter</taxon>
    </lineage>
</organism>
<proteinExistence type="inferred from homology"/>